<comment type="subcellular location">
    <subcellularLocation>
        <location evidence="1">Membrane</location>
        <topology evidence="1">Multi-pass membrane protein</topology>
    </subcellularLocation>
</comment>
<evidence type="ECO:0000256" key="6">
    <source>
        <dbReference type="ARBA" id="ARBA00023136"/>
    </source>
</evidence>
<keyword evidence="3" id="KW-0813">Transport</keyword>
<comment type="similarity">
    <text evidence="2">Belongs to the SLC29A/ENT transporter (TC 2.A.57) family.</text>
</comment>
<evidence type="ECO:0000313" key="9">
    <source>
        <dbReference type="Proteomes" id="UP001642360"/>
    </source>
</evidence>
<dbReference type="PANTHER" id="PTHR10332">
    <property type="entry name" value="EQUILIBRATIVE NUCLEOSIDE TRANSPORTER"/>
    <property type="match status" value="1"/>
</dbReference>
<dbReference type="PANTHER" id="PTHR10332:SF76">
    <property type="entry name" value="EQUILIBRATIVE NUCLEOSIDE TRANSPORTER, MAJOR FACILITATOR SUPERFAMILY DOMAIN PROTEIN-RELATED"/>
    <property type="match status" value="1"/>
</dbReference>
<evidence type="ECO:0000256" key="7">
    <source>
        <dbReference type="SAM" id="Phobius"/>
    </source>
</evidence>
<sequence length="221" mass="24637">MLSCSSIICSISLDAEEEEEEEEEERDLYGMDRRSPSPKFFEGASNWPPLAAASVSNNLSVVFCSFFRFPGGNGDNNQLQPWEFLLGAGNMISWNSFITAVDYFEFLYPNKHIDKVFSVAYMGSTLLMLVLLNCWPTWNQLPISPKNEPQERPHIAYVVLVLALVVCSLADGLTAGSLIRATRELPGRYMQAVFAGNASSGIKFLKLVGGRLLHQSGFRRQ</sequence>
<keyword evidence="9" id="KW-1185">Reference proteome</keyword>
<reference evidence="8 9" key="1">
    <citation type="submission" date="2024-02" db="EMBL/GenBank/DDBJ databases">
        <authorList>
            <person name="Vignale AGUSTIN F."/>
            <person name="Sosa J E."/>
            <person name="Modenutti C."/>
        </authorList>
    </citation>
    <scope>NUCLEOTIDE SEQUENCE [LARGE SCALE GENOMIC DNA]</scope>
</reference>
<dbReference type="Proteomes" id="UP001642360">
    <property type="component" value="Unassembled WGS sequence"/>
</dbReference>
<dbReference type="InterPro" id="IPR002259">
    <property type="entry name" value="Eqnu_transpt"/>
</dbReference>
<evidence type="ECO:0000256" key="3">
    <source>
        <dbReference type="ARBA" id="ARBA00022448"/>
    </source>
</evidence>
<accession>A0ABC8UGS8</accession>
<evidence type="ECO:0000256" key="1">
    <source>
        <dbReference type="ARBA" id="ARBA00004141"/>
    </source>
</evidence>
<proteinExistence type="inferred from homology"/>
<keyword evidence="6 7" id="KW-0472">Membrane</keyword>
<gene>
    <name evidence="8" type="ORF">ILEXP_LOCUS50218</name>
</gene>
<evidence type="ECO:0000256" key="4">
    <source>
        <dbReference type="ARBA" id="ARBA00022692"/>
    </source>
</evidence>
<evidence type="ECO:0000256" key="5">
    <source>
        <dbReference type="ARBA" id="ARBA00022989"/>
    </source>
</evidence>
<dbReference type="AlphaFoldDB" id="A0ABC8UGS8"/>
<dbReference type="EMBL" id="CAUOFW020007691">
    <property type="protein sequence ID" value="CAK9180238.1"/>
    <property type="molecule type" value="Genomic_DNA"/>
</dbReference>
<keyword evidence="5 7" id="KW-1133">Transmembrane helix</keyword>
<dbReference type="GO" id="GO:0015858">
    <property type="term" value="P:nucleoside transport"/>
    <property type="evidence" value="ECO:0007669"/>
    <property type="project" value="UniProtKB-ARBA"/>
</dbReference>
<feature type="transmembrane region" description="Helical" evidence="7">
    <location>
        <begin position="116"/>
        <end position="135"/>
    </location>
</feature>
<name>A0ABC8UGS8_9AQUA</name>
<comment type="caution">
    <text evidence="8">The sequence shown here is derived from an EMBL/GenBank/DDBJ whole genome shotgun (WGS) entry which is preliminary data.</text>
</comment>
<evidence type="ECO:0000313" key="8">
    <source>
        <dbReference type="EMBL" id="CAK9180238.1"/>
    </source>
</evidence>
<dbReference type="GO" id="GO:0022857">
    <property type="term" value="F:transmembrane transporter activity"/>
    <property type="evidence" value="ECO:0007669"/>
    <property type="project" value="UniProtKB-ARBA"/>
</dbReference>
<keyword evidence="4 7" id="KW-0812">Transmembrane</keyword>
<feature type="transmembrane region" description="Helical" evidence="7">
    <location>
        <begin position="155"/>
        <end position="179"/>
    </location>
</feature>
<dbReference type="GO" id="GO:0016020">
    <property type="term" value="C:membrane"/>
    <property type="evidence" value="ECO:0007669"/>
    <property type="project" value="UniProtKB-SubCell"/>
</dbReference>
<organism evidence="8 9">
    <name type="scientific">Ilex paraguariensis</name>
    <name type="common">yerba mate</name>
    <dbReference type="NCBI Taxonomy" id="185542"/>
    <lineage>
        <taxon>Eukaryota</taxon>
        <taxon>Viridiplantae</taxon>
        <taxon>Streptophyta</taxon>
        <taxon>Embryophyta</taxon>
        <taxon>Tracheophyta</taxon>
        <taxon>Spermatophyta</taxon>
        <taxon>Magnoliopsida</taxon>
        <taxon>eudicotyledons</taxon>
        <taxon>Gunneridae</taxon>
        <taxon>Pentapetalae</taxon>
        <taxon>asterids</taxon>
        <taxon>campanulids</taxon>
        <taxon>Aquifoliales</taxon>
        <taxon>Aquifoliaceae</taxon>
        <taxon>Ilex</taxon>
    </lineage>
</organism>
<protein>
    <submittedName>
        <fullName evidence="8">Uncharacterized protein</fullName>
    </submittedName>
</protein>
<evidence type="ECO:0000256" key="2">
    <source>
        <dbReference type="ARBA" id="ARBA00007965"/>
    </source>
</evidence>